<reference evidence="1" key="1">
    <citation type="journal article" date="2021" name="Proc. Natl. Acad. Sci. U.S.A.">
        <title>A Catalog of Tens of Thousands of Viruses from Human Metagenomes Reveals Hidden Associations with Chronic Diseases.</title>
        <authorList>
            <person name="Tisza M.J."/>
            <person name="Buck C.B."/>
        </authorList>
    </citation>
    <scope>NUCLEOTIDE SEQUENCE</scope>
    <source>
        <strain evidence="1">Ct0Tg8</strain>
    </source>
</reference>
<accession>A0A8S5NCH5</accession>
<proteinExistence type="predicted"/>
<sequence>MIYCILCGIRFGNDFLICLNPLQVSSGYMGTFTGFYYTFAA</sequence>
<dbReference type="EMBL" id="BK015128">
    <property type="protein sequence ID" value="DAD92148.1"/>
    <property type="molecule type" value="Genomic_DNA"/>
</dbReference>
<organism evidence="1">
    <name type="scientific">Myoviridae sp. ct0Tg8</name>
    <dbReference type="NCBI Taxonomy" id="2826598"/>
    <lineage>
        <taxon>Viruses</taxon>
        <taxon>Duplodnaviria</taxon>
        <taxon>Heunggongvirae</taxon>
        <taxon>Uroviricota</taxon>
        <taxon>Caudoviricetes</taxon>
    </lineage>
</organism>
<name>A0A8S5NCH5_9CAUD</name>
<evidence type="ECO:0000313" key="1">
    <source>
        <dbReference type="EMBL" id="DAD92148.1"/>
    </source>
</evidence>
<protein>
    <submittedName>
        <fullName evidence="1">Uncharacterized protein</fullName>
    </submittedName>
</protein>